<feature type="domain" description="CobQ/CobB/MinD/ParA nucleotide binding" evidence="1">
    <location>
        <begin position="5"/>
        <end position="176"/>
    </location>
</feature>
<name>A0A4R3LK11_9GAMM</name>
<dbReference type="AlphaFoldDB" id="A0A4R3LK11"/>
<dbReference type="EMBL" id="SMAF01000007">
    <property type="protein sequence ID" value="TCS98874.1"/>
    <property type="molecule type" value="Genomic_DNA"/>
</dbReference>
<dbReference type="RefSeq" id="WP_132577339.1">
    <property type="nucleotide sequence ID" value="NZ_JBHLWF010000032.1"/>
</dbReference>
<proteinExistence type="predicted"/>
<evidence type="ECO:0000313" key="3">
    <source>
        <dbReference type="Proteomes" id="UP000294599"/>
    </source>
</evidence>
<accession>A0A4R3LK11</accession>
<keyword evidence="3" id="KW-1185">Reference proteome</keyword>
<dbReference type="Gene3D" id="3.40.50.300">
    <property type="entry name" value="P-loop containing nucleotide triphosphate hydrolases"/>
    <property type="match status" value="1"/>
</dbReference>
<organism evidence="2 3">
    <name type="scientific">Pseudofulvimonas gallinarii</name>
    <dbReference type="NCBI Taxonomy" id="634155"/>
    <lineage>
        <taxon>Bacteria</taxon>
        <taxon>Pseudomonadati</taxon>
        <taxon>Pseudomonadota</taxon>
        <taxon>Gammaproteobacteria</taxon>
        <taxon>Lysobacterales</taxon>
        <taxon>Rhodanobacteraceae</taxon>
        <taxon>Pseudofulvimonas</taxon>
    </lineage>
</organism>
<dbReference type="InterPro" id="IPR002586">
    <property type="entry name" value="CobQ/CobB/MinD/ParA_Nub-bd_dom"/>
</dbReference>
<evidence type="ECO:0000259" key="1">
    <source>
        <dbReference type="Pfam" id="PF01656"/>
    </source>
</evidence>
<dbReference type="InterPro" id="IPR027417">
    <property type="entry name" value="P-loop_NTPase"/>
</dbReference>
<sequence length="209" mass="22889">MKRVFLANSKGGAGKSTLTVNLAVALANRNKRVLLADCDPQLSTAAWCERRPGDAAPLEWVVLRRIKRLEAFQPPAGIDYLLVDTPAGMDADDLGKLLAKGDRVVVPVLPSVIDLDATERFLADLAALPLVASGRVEVGLVLNRVRSDTVSARTAVERLSSQPFPLLAQIRDTQAYLLSATMGKGLFDYHSQVAQERQQDYRKLLRWLA</sequence>
<dbReference type="CDD" id="cd02042">
    <property type="entry name" value="ParAB_family"/>
    <property type="match status" value="1"/>
</dbReference>
<dbReference type="Pfam" id="PF01656">
    <property type="entry name" value="CbiA"/>
    <property type="match status" value="1"/>
</dbReference>
<dbReference type="PIRSF" id="PIRSF009320">
    <property type="entry name" value="Nuc_binding_HP_1000"/>
    <property type="match status" value="1"/>
</dbReference>
<dbReference type="InterPro" id="IPR050678">
    <property type="entry name" value="DNA_Partitioning_ATPase"/>
</dbReference>
<dbReference type="OrthoDB" id="69313at2"/>
<evidence type="ECO:0000313" key="2">
    <source>
        <dbReference type="EMBL" id="TCS98874.1"/>
    </source>
</evidence>
<reference evidence="2 3" key="1">
    <citation type="submission" date="2019-03" db="EMBL/GenBank/DDBJ databases">
        <title>Genomic Encyclopedia of Type Strains, Phase IV (KMG-IV): sequencing the most valuable type-strain genomes for metagenomic binning, comparative biology and taxonomic classification.</title>
        <authorList>
            <person name="Goeker M."/>
        </authorList>
    </citation>
    <scope>NUCLEOTIDE SEQUENCE [LARGE SCALE GENOMIC DNA]</scope>
    <source>
        <strain evidence="2 3">DSM 21944</strain>
    </source>
</reference>
<comment type="caution">
    <text evidence="2">The sequence shown here is derived from an EMBL/GenBank/DDBJ whole genome shotgun (WGS) entry which is preliminary data.</text>
</comment>
<dbReference type="SUPFAM" id="SSF52540">
    <property type="entry name" value="P-loop containing nucleoside triphosphate hydrolases"/>
    <property type="match status" value="1"/>
</dbReference>
<dbReference type="PANTHER" id="PTHR13696:SF96">
    <property type="entry name" value="COBQ_COBB_MIND_PARA NUCLEOTIDE BINDING DOMAIN-CONTAINING PROTEIN"/>
    <property type="match status" value="1"/>
</dbReference>
<gene>
    <name evidence="2" type="ORF">EDC25_10771</name>
</gene>
<protein>
    <submittedName>
        <fullName evidence="2">Chromosome partitioning protein</fullName>
    </submittedName>
</protein>
<dbReference type="Proteomes" id="UP000294599">
    <property type="component" value="Unassembled WGS sequence"/>
</dbReference>
<dbReference type="PANTHER" id="PTHR13696">
    <property type="entry name" value="P-LOOP CONTAINING NUCLEOSIDE TRIPHOSPHATE HYDROLASE"/>
    <property type="match status" value="1"/>
</dbReference>